<dbReference type="Gene3D" id="3.30.70.1210">
    <property type="entry name" value="Crispr-associated protein, domain 2"/>
    <property type="match status" value="1"/>
</dbReference>
<reference evidence="1 2" key="1">
    <citation type="journal article" date="2015" name="Genome Announc.">
        <title>Expanding the biotechnology potential of lactobacilli through comparative genomics of 213 strains and associated genera.</title>
        <authorList>
            <person name="Sun Z."/>
            <person name="Harris H.M."/>
            <person name="McCann A."/>
            <person name="Guo C."/>
            <person name="Argimon S."/>
            <person name="Zhang W."/>
            <person name="Yang X."/>
            <person name="Jeffery I.B."/>
            <person name="Cooney J.C."/>
            <person name="Kagawa T.F."/>
            <person name="Liu W."/>
            <person name="Song Y."/>
            <person name="Salvetti E."/>
            <person name="Wrobel A."/>
            <person name="Rasinkangas P."/>
            <person name="Parkhill J."/>
            <person name="Rea M.C."/>
            <person name="O'Sullivan O."/>
            <person name="Ritari J."/>
            <person name="Douillard F.P."/>
            <person name="Paul Ross R."/>
            <person name="Yang R."/>
            <person name="Briner A.E."/>
            <person name="Felis G.E."/>
            <person name="de Vos W.M."/>
            <person name="Barrangou R."/>
            <person name="Klaenhammer T.R."/>
            <person name="Caufield P.W."/>
            <person name="Cui Y."/>
            <person name="Zhang H."/>
            <person name="O'Toole P.W."/>
        </authorList>
    </citation>
    <scope>NUCLEOTIDE SEQUENCE [LARGE SCALE GENOMIC DNA]</scope>
    <source>
        <strain evidence="1 2">DSM 19909</strain>
    </source>
</reference>
<keyword evidence="2" id="KW-1185">Reference proteome</keyword>
<dbReference type="CDD" id="cd09727">
    <property type="entry name" value="Cas6_I-E"/>
    <property type="match status" value="1"/>
</dbReference>
<dbReference type="STRING" id="1423776.FD04_GL001341"/>
<evidence type="ECO:0000313" key="2">
    <source>
        <dbReference type="Proteomes" id="UP000051160"/>
    </source>
</evidence>
<accession>A0A0R1LNB2</accession>
<sequence>MKNRQKIKDLTHLGAYHNWVEESFPDEMAAGIRNRHLWRIDTLHGKQYLLVLSDSQPNPQKLVTYGVEGTVQIKSYDRFLASLVQGQTMRFRLTANPTYAVMQPGSDRGKVYPHVTVQQQRQWLVNKSAKAGFKVLGQANSDGTDNFTFDVVSRERVPLHRKSGRGIRLSQVTFEGQLKIDDLELFKQALTQGIGREKAFGMGLMTVIPEG</sequence>
<dbReference type="InterPro" id="IPR010179">
    <property type="entry name" value="CRISPR-assoc_prot_Cse3"/>
</dbReference>
<dbReference type="Proteomes" id="UP000051160">
    <property type="component" value="Unassembled WGS sequence"/>
</dbReference>
<dbReference type="Gene3D" id="3.30.70.1200">
    <property type="entry name" value="Crispr-associated protein, domain 1"/>
    <property type="match status" value="1"/>
</dbReference>
<dbReference type="AlphaFoldDB" id="A0A0R1LNB2"/>
<dbReference type="Pfam" id="PF08798">
    <property type="entry name" value="CRISPR_assoc"/>
    <property type="match status" value="1"/>
</dbReference>
<dbReference type="EMBL" id="AZEE01000029">
    <property type="protein sequence ID" value="KRK97325.1"/>
    <property type="molecule type" value="Genomic_DNA"/>
</dbReference>
<proteinExistence type="predicted"/>
<comment type="caution">
    <text evidence="1">The sequence shown here is derived from an EMBL/GenBank/DDBJ whole genome shotgun (WGS) entry which is preliminary data.</text>
</comment>
<protein>
    <submittedName>
        <fullName evidence="1">CRISPR associated family protein</fullName>
    </submittedName>
</protein>
<gene>
    <name evidence="1" type="ORF">FD04_GL001341</name>
</gene>
<evidence type="ECO:0000313" key="1">
    <source>
        <dbReference type="EMBL" id="KRK97325.1"/>
    </source>
</evidence>
<dbReference type="SMART" id="SM01101">
    <property type="entry name" value="CRISPR_assoc"/>
    <property type="match status" value="1"/>
</dbReference>
<dbReference type="PATRIC" id="fig|1423776.4.peg.1359"/>
<dbReference type="SUPFAM" id="SSF117987">
    <property type="entry name" value="CRISPR-associated protein"/>
    <property type="match status" value="2"/>
</dbReference>
<organism evidence="1 2">
    <name type="scientific">Secundilactobacillus odoratitofui DSM 19909 = JCM 15043</name>
    <dbReference type="NCBI Taxonomy" id="1423776"/>
    <lineage>
        <taxon>Bacteria</taxon>
        <taxon>Bacillati</taxon>
        <taxon>Bacillota</taxon>
        <taxon>Bacilli</taxon>
        <taxon>Lactobacillales</taxon>
        <taxon>Lactobacillaceae</taxon>
        <taxon>Secundilactobacillus</taxon>
    </lineage>
</organism>
<dbReference type="NCBIfam" id="TIGR01907">
    <property type="entry name" value="casE_Cse3"/>
    <property type="match status" value="1"/>
</dbReference>
<name>A0A0R1LNB2_9LACO</name>